<dbReference type="Proteomes" id="UP000198897">
    <property type="component" value="Unassembled WGS sequence"/>
</dbReference>
<dbReference type="EMBL" id="FOOG01000020">
    <property type="protein sequence ID" value="SFG04432.1"/>
    <property type="molecule type" value="Genomic_DNA"/>
</dbReference>
<reference evidence="2" key="1">
    <citation type="submission" date="2016-10" db="EMBL/GenBank/DDBJ databases">
        <authorList>
            <person name="Varghese N."/>
            <person name="Submissions S."/>
        </authorList>
    </citation>
    <scope>NUCLEOTIDE SEQUENCE [LARGE SCALE GENOMIC DNA]</scope>
    <source>
        <strain evidence="2">FP5</strain>
    </source>
</reference>
<name>A0A1I2NKS5_9BACI</name>
<organism evidence="1 2">
    <name type="scientific">Halobacillus alkaliphilus</name>
    <dbReference type="NCBI Taxonomy" id="396056"/>
    <lineage>
        <taxon>Bacteria</taxon>
        <taxon>Bacillati</taxon>
        <taxon>Bacillota</taxon>
        <taxon>Bacilli</taxon>
        <taxon>Bacillales</taxon>
        <taxon>Bacillaceae</taxon>
        <taxon>Halobacillus</taxon>
    </lineage>
</organism>
<dbReference type="AlphaFoldDB" id="A0A1I2NKS5"/>
<accession>A0A1I2NKS5</accession>
<sequence>MMDSLYSGPLPDSLRKYDAVIDQIIREMGVEGKMEEFKDEGKQAVYKAETAFYSIITDMNKDTYMYRTIRQRFLELLGS</sequence>
<protein>
    <submittedName>
        <fullName evidence="1">Uncharacterized protein</fullName>
    </submittedName>
</protein>
<proteinExistence type="predicted"/>
<dbReference type="OrthoDB" id="2971762at2"/>
<keyword evidence="2" id="KW-1185">Reference proteome</keyword>
<evidence type="ECO:0000313" key="1">
    <source>
        <dbReference type="EMBL" id="SFG04432.1"/>
    </source>
</evidence>
<dbReference type="RefSeq" id="WP_014644723.1">
    <property type="nucleotide sequence ID" value="NZ_FOOG01000020.1"/>
</dbReference>
<gene>
    <name evidence="1" type="ORF">SAMN05216353_12034</name>
</gene>
<evidence type="ECO:0000313" key="2">
    <source>
        <dbReference type="Proteomes" id="UP000198897"/>
    </source>
</evidence>